<evidence type="ECO:0000313" key="3">
    <source>
        <dbReference type="EMBL" id="TFK96344.1"/>
    </source>
</evidence>
<keyword evidence="2" id="KW-0812">Transmembrane</keyword>
<gene>
    <name evidence="3" type="ORF">BDV98DRAFT_597720</name>
</gene>
<evidence type="ECO:0000313" key="4">
    <source>
        <dbReference type="Proteomes" id="UP000305067"/>
    </source>
</evidence>
<evidence type="ECO:0000256" key="2">
    <source>
        <dbReference type="SAM" id="Phobius"/>
    </source>
</evidence>
<feature type="transmembrane region" description="Helical" evidence="2">
    <location>
        <begin position="77"/>
        <end position="103"/>
    </location>
</feature>
<proteinExistence type="predicted"/>
<accession>A0A5C3Q2L7</accession>
<feature type="region of interest" description="Disordered" evidence="1">
    <location>
        <begin position="187"/>
        <end position="207"/>
    </location>
</feature>
<dbReference type="AlphaFoldDB" id="A0A5C3Q2L7"/>
<evidence type="ECO:0008006" key="5">
    <source>
        <dbReference type="Google" id="ProtNLM"/>
    </source>
</evidence>
<dbReference type="EMBL" id="ML178862">
    <property type="protein sequence ID" value="TFK96344.1"/>
    <property type="molecule type" value="Genomic_DNA"/>
</dbReference>
<dbReference type="Proteomes" id="UP000305067">
    <property type="component" value="Unassembled WGS sequence"/>
</dbReference>
<sequence>MPGLSVLRLGFFAAIFLTGIVLLGLSGNMVSFTGPLTEALGLGYANLAIAIGVFIMLSLPALFAISCYKPNAPTNMVIVEVVWFAFLALLTIVCASIATASYITNYVNIIFTTPGIGSCAAIPTNRSLGGSAFRNICNDNVGIIIVGFLLFGLVVAYIGILVVNTLRDARTTGGASWHKTVADLDQPNGEKNFRSGSSVTQGTHVAV</sequence>
<name>A0A5C3Q2L7_9AGAR</name>
<evidence type="ECO:0000256" key="1">
    <source>
        <dbReference type="SAM" id="MobiDB-lite"/>
    </source>
</evidence>
<dbReference type="OrthoDB" id="3364107at2759"/>
<feature type="transmembrane region" description="Helical" evidence="2">
    <location>
        <begin position="141"/>
        <end position="163"/>
    </location>
</feature>
<reference evidence="3 4" key="1">
    <citation type="journal article" date="2019" name="Nat. Ecol. Evol.">
        <title>Megaphylogeny resolves global patterns of mushroom evolution.</title>
        <authorList>
            <person name="Varga T."/>
            <person name="Krizsan K."/>
            <person name="Foldi C."/>
            <person name="Dima B."/>
            <person name="Sanchez-Garcia M."/>
            <person name="Sanchez-Ramirez S."/>
            <person name="Szollosi G.J."/>
            <person name="Szarkandi J.G."/>
            <person name="Papp V."/>
            <person name="Albert L."/>
            <person name="Andreopoulos W."/>
            <person name="Angelini C."/>
            <person name="Antonin V."/>
            <person name="Barry K.W."/>
            <person name="Bougher N.L."/>
            <person name="Buchanan P."/>
            <person name="Buyck B."/>
            <person name="Bense V."/>
            <person name="Catcheside P."/>
            <person name="Chovatia M."/>
            <person name="Cooper J."/>
            <person name="Damon W."/>
            <person name="Desjardin D."/>
            <person name="Finy P."/>
            <person name="Geml J."/>
            <person name="Haridas S."/>
            <person name="Hughes K."/>
            <person name="Justo A."/>
            <person name="Karasinski D."/>
            <person name="Kautmanova I."/>
            <person name="Kiss B."/>
            <person name="Kocsube S."/>
            <person name="Kotiranta H."/>
            <person name="LaButti K.M."/>
            <person name="Lechner B.E."/>
            <person name="Liimatainen K."/>
            <person name="Lipzen A."/>
            <person name="Lukacs Z."/>
            <person name="Mihaltcheva S."/>
            <person name="Morgado L.N."/>
            <person name="Niskanen T."/>
            <person name="Noordeloos M.E."/>
            <person name="Ohm R.A."/>
            <person name="Ortiz-Santana B."/>
            <person name="Ovrebo C."/>
            <person name="Racz N."/>
            <person name="Riley R."/>
            <person name="Savchenko A."/>
            <person name="Shiryaev A."/>
            <person name="Soop K."/>
            <person name="Spirin V."/>
            <person name="Szebenyi C."/>
            <person name="Tomsovsky M."/>
            <person name="Tulloss R.E."/>
            <person name="Uehling J."/>
            <person name="Grigoriev I.V."/>
            <person name="Vagvolgyi C."/>
            <person name="Papp T."/>
            <person name="Martin F.M."/>
            <person name="Miettinen O."/>
            <person name="Hibbett D.S."/>
            <person name="Nagy L.G."/>
        </authorList>
    </citation>
    <scope>NUCLEOTIDE SEQUENCE [LARGE SCALE GENOMIC DNA]</scope>
    <source>
        <strain evidence="3 4">CBS 309.79</strain>
    </source>
</reference>
<feature type="transmembrane region" description="Helical" evidence="2">
    <location>
        <begin position="45"/>
        <end position="65"/>
    </location>
</feature>
<protein>
    <recommendedName>
        <fullName evidence="5">MARVEL domain-containing protein</fullName>
    </recommendedName>
</protein>
<dbReference type="STRING" id="1884261.A0A5C3Q2L7"/>
<feature type="compositionally biased region" description="Polar residues" evidence="1">
    <location>
        <begin position="194"/>
        <end position="207"/>
    </location>
</feature>
<feature type="transmembrane region" description="Helical" evidence="2">
    <location>
        <begin position="7"/>
        <end position="25"/>
    </location>
</feature>
<keyword evidence="2" id="KW-1133">Transmembrane helix</keyword>
<keyword evidence="2" id="KW-0472">Membrane</keyword>
<organism evidence="3 4">
    <name type="scientific">Pterulicium gracile</name>
    <dbReference type="NCBI Taxonomy" id="1884261"/>
    <lineage>
        <taxon>Eukaryota</taxon>
        <taxon>Fungi</taxon>
        <taxon>Dikarya</taxon>
        <taxon>Basidiomycota</taxon>
        <taxon>Agaricomycotina</taxon>
        <taxon>Agaricomycetes</taxon>
        <taxon>Agaricomycetidae</taxon>
        <taxon>Agaricales</taxon>
        <taxon>Pleurotineae</taxon>
        <taxon>Pterulaceae</taxon>
        <taxon>Pterulicium</taxon>
    </lineage>
</organism>
<keyword evidence="4" id="KW-1185">Reference proteome</keyword>